<dbReference type="Pfam" id="PF11790">
    <property type="entry name" value="Glyco_hydro_cc"/>
    <property type="match status" value="1"/>
</dbReference>
<dbReference type="VEuPathDB" id="FungiDB:ASPZODRAFT_47325"/>
<dbReference type="OrthoDB" id="43654at2759"/>
<dbReference type="InterPro" id="IPR017853">
    <property type="entry name" value="GH"/>
</dbReference>
<dbReference type="InterPro" id="IPR024655">
    <property type="entry name" value="Asl1_glyco_hydro_catalytic"/>
</dbReference>
<dbReference type="GO" id="GO:0009277">
    <property type="term" value="C:fungal-type cell wall"/>
    <property type="evidence" value="ECO:0007669"/>
    <property type="project" value="TreeGrafter"/>
</dbReference>
<protein>
    <recommendedName>
        <fullName evidence="1">Asl1-like glycosyl hydrolase catalytic domain-containing protein</fullName>
    </recommendedName>
</protein>
<keyword evidence="3" id="KW-1185">Reference proteome</keyword>
<evidence type="ECO:0000259" key="1">
    <source>
        <dbReference type="Pfam" id="PF11790"/>
    </source>
</evidence>
<dbReference type="SUPFAM" id="SSF51445">
    <property type="entry name" value="(Trans)glycosidases"/>
    <property type="match status" value="1"/>
</dbReference>
<dbReference type="GeneID" id="34614860"/>
<gene>
    <name evidence="2" type="ORF">ASPZODRAFT_47325</name>
</gene>
<sequence>TKRSSSSKLGAAYNDATLVSALVDGTSGTVAWSYNWGSAVGGDMPDGVEYVPMLWGADSTYTEGWATAVETALDSGSAYILGFNEPDMSSQADLSASEAAEYYLEYITPYSGDATLVSPAVTSSSTSGEGLDWFEEFMADCGSCEISALAVHWYGDSVSELKTFITEAITTAADYGISEVWLTEFALSSDEDGISDASTAAAFLEEAIPWLEEQDELTRYSYFYVADGYLLTDGVINSVGESYTS</sequence>
<evidence type="ECO:0000313" key="2">
    <source>
        <dbReference type="EMBL" id="OJJ44477.1"/>
    </source>
</evidence>
<dbReference type="AlphaFoldDB" id="A0A1L9SBK7"/>
<dbReference type="PANTHER" id="PTHR34154">
    <property type="entry name" value="ALKALI-SENSITIVE LINKAGE PROTEIN 1"/>
    <property type="match status" value="1"/>
</dbReference>
<dbReference type="GO" id="GO:0071966">
    <property type="term" value="P:fungal-type cell wall polysaccharide metabolic process"/>
    <property type="evidence" value="ECO:0007669"/>
    <property type="project" value="TreeGrafter"/>
</dbReference>
<proteinExistence type="predicted"/>
<dbReference type="Proteomes" id="UP000184188">
    <property type="component" value="Unassembled WGS sequence"/>
</dbReference>
<dbReference type="Gene3D" id="3.20.20.80">
    <property type="entry name" value="Glycosidases"/>
    <property type="match status" value="1"/>
</dbReference>
<feature type="non-terminal residue" evidence="2">
    <location>
        <position position="245"/>
    </location>
</feature>
<evidence type="ECO:0000313" key="3">
    <source>
        <dbReference type="Proteomes" id="UP000184188"/>
    </source>
</evidence>
<name>A0A1L9SBK7_9EURO</name>
<dbReference type="EMBL" id="KV878348">
    <property type="protein sequence ID" value="OJJ44477.1"/>
    <property type="molecule type" value="Genomic_DNA"/>
</dbReference>
<feature type="non-terminal residue" evidence="2">
    <location>
        <position position="1"/>
    </location>
</feature>
<accession>A0A1L9SBK7</accession>
<reference evidence="3" key="1">
    <citation type="journal article" date="2017" name="Genome Biol.">
        <title>Comparative genomics reveals high biological diversity and specific adaptations in the industrially and medically important fungal genus Aspergillus.</title>
        <authorList>
            <person name="de Vries R.P."/>
            <person name="Riley R."/>
            <person name="Wiebenga A."/>
            <person name="Aguilar-Osorio G."/>
            <person name="Amillis S."/>
            <person name="Uchima C.A."/>
            <person name="Anderluh G."/>
            <person name="Asadollahi M."/>
            <person name="Askin M."/>
            <person name="Barry K."/>
            <person name="Battaglia E."/>
            <person name="Bayram O."/>
            <person name="Benocci T."/>
            <person name="Braus-Stromeyer S.A."/>
            <person name="Caldana C."/>
            <person name="Canovas D."/>
            <person name="Cerqueira G.C."/>
            <person name="Chen F."/>
            <person name="Chen W."/>
            <person name="Choi C."/>
            <person name="Clum A."/>
            <person name="Dos Santos R.A."/>
            <person name="Damasio A.R."/>
            <person name="Diallinas G."/>
            <person name="Emri T."/>
            <person name="Fekete E."/>
            <person name="Flipphi M."/>
            <person name="Freyberg S."/>
            <person name="Gallo A."/>
            <person name="Gournas C."/>
            <person name="Habgood R."/>
            <person name="Hainaut M."/>
            <person name="Harispe M.L."/>
            <person name="Henrissat B."/>
            <person name="Hilden K.S."/>
            <person name="Hope R."/>
            <person name="Hossain A."/>
            <person name="Karabika E."/>
            <person name="Karaffa L."/>
            <person name="Karanyi Z."/>
            <person name="Krasevec N."/>
            <person name="Kuo A."/>
            <person name="Kusch H."/>
            <person name="LaButti K."/>
            <person name="Lagendijk E.L."/>
            <person name="Lapidus A."/>
            <person name="Levasseur A."/>
            <person name="Lindquist E."/>
            <person name="Lipzen A."/>
            <person name="Logrieco A.F."/>
            <person name="MacCabe A."/>
            <person name="Maekelae M.R."/>
            <person name="Malavazi I."/>
            <person name="Melin P."/>
            <person name="Meyer V."/>
            <person name="Mielnichuk N."/>
            <person name="Miskei M."/>
            <person name="Molnar A.P."/>
            <person name="Mule G."/>
            <person name="Ngan C.Y."/>
            <person name="Orejas M."/>
            <person name="Orosz E."/>
            <person name="Ouedraogo J.P."/>
            <person name="Overkamp K.M."/>
            <person name="Park H.-S."/>
            <person name="Perrone G."/>
            <person name="Piumi F."/>
            <person name="Punt P.J."/>
            <person name="Ram A.F."/>
            <person name="Ramon A."/>
            <person name="Rauscher S."/>
            <person name="Record E."/>
            <person name="Riano-Pachon D.M."/>
            <person name="Robert V."/>
            <person name="Roehrig J."/>
            <person name="Ruller R."/>
            <person name="Salamov A."/>
            <person name="Salih N.S."/>
            <person name="Samson R.A."/>
            <person name="Sandor E."/>
            <person name="Sanguinetti M."/>
            <person name="Schuetze T."/>
            <person name="Sepcic K."/>
            <person name="Shelest E."/>
            <person name="Sherlock G."/>
            <person name="Sophianopoulou V."/>
            <person name="Squina F.M."/>
            <person name="Sun H."/>
            <person name="Susca A."/>
            <person name="Todd R.B."/>
            <person name="Tsang A."/>
            <person name="Unkles S.E."/>
            <person name="van de Wiele N."/>
            <person name="van Rossen-Uffink D."/>
            <person name="Oliveira J.V."/>
            <person name="Vesth T.C."/>
            <person name="Visser J."/>
            <person name="Yu J.-H."/>
            <person name="Zhou M."/>
            <person name="Andersen M.R."/>
            <person name="Archer D.B."/>
            <person name="Baker S.E."/>
            <person name="Benoit I."/>
            <person name="Brakhage A.A."/>
            <person name="Braus G.H."/>
            <person name="Fischer R."/>
            <person name="Frisvad J.C."/>
            <person name="Goldman G.H."/>
            <person name="Houbraken J."/>
            <person name="Oakley B."/>
            <person name="Pocsi I."/>
            <person name="Scazzocchio C."/>
            <person name="Seiboth B."/>
            <person name="vanKuyk P.A."/>
            <person name="Wortman J."/>
            <person name="Dyer P.S."/>
            <person name="Grigoriev I.V."/>
        </authorList>
    </citation>
    <scope>NUCLEOTIDE SEQUENCE [LARGE SCALE GENOMIC DNA]</scope>
    <source>
        <strain evidence="3">CBS 506.65</strain>
    </source>
</reference>
<dbReference type="RefSeq" id="XP_022578987.1">
    <property type="nucleotide sequence ID" value="XM_022728396.1"/>
</dbReference>
<dbReference type="PANTHER" id="PTHR34154:SF10">
    <property type="entry name" value="ASL1-LIKE GLYCOSYL HYDROLASE CATALYTIC DOMAIN-CONTAINING PROTEIN"/>
    <property type="match status" value="1"/>
</dbReference>
<dbReference type="InterPro" id="IPR053183">
    <property type="entry name" value="ASL1"/>
</dbReference>
<organism evidence="2 3">
    <name type="scientific">Penicilliopsis zonata CBS 506.65</name>
    <dbReference type="NCBI Taxonomy" id="1073090"/>
    <lineage>
        <taxon>Eukaryota</taxon>
        <taxon>Fungi</taxon>
        <taxon>Dikarya</taxon>
        <taxon>Ascomycota</taxon>
        <taxon>Pezizomycotina</taxon>
        <taxon>Eurotiomycetes</taxon>
        <taxon>Eurotiomycetidae</taxon>
        <taxon>Eurotiales</taxon>
        <taxon>Aspergillaceae</taxon>
        <taxon>Penicilliopsis</taxon>
    </lineage>
</organism>
<dbReference type="FunFam" id="3.20.20.80:FF:000271">
    <property type="entry name" value="Alkali-sensitive linkage protein 1"/>
    <property type="match status" value="1"/>
</dbReference>
<feature type="domain" description="Asl1-like glycosyl hydrolase catalytic" evidence="1">
    <location>
        <begin position="10"/>
        <end position="243"/>
    </location>
</feature>
<dbReference type="STRING" id="1073090.A0A1L9SBK7"/>